<protein>
    <submittedName>
        <fullName evidence="2">Uncharacterized protein</fullName>
    </submittedName>
</protein>
<sequence length="101" mass="10827">MGVEDRAPGAGFRPGDMHFDHDTPHAVPGQPQASDRRHASGHRAAPISASGKAWLSLRFRKAGSNLRDTLPEPLATCGAHIPDTSQARREIVLGAHRLCTC</sequence>
<keyword evidence="3" id="KW-1185">Reference proteome</keyword>
<dbReference type="Proteomes" id="UP000024942">
    <property type="component" value="Unassembled WGS sequence"/>
</dbReference>
<evidence type="ECO:0000313" key="3">
    <source>
        <dbReference type="Proteomes" id="UP000024942"/>
    </source>
</evidence>
<feature type="compositionally biased region" description="Basic and acidic residues" evidence="1">
    <location>
        <begin position="15"/>
        <end position="24"/>
    </location>
</feature>
<evidence type="ECO:0000256" key="1">
    <source>
        <dbReference type="SAM" id="MobiDB-lite"/>
    </source>
</evidence>
<reference evidence="2 3" key="1">
    <citation type="journal article" date="2014" name="Antonie Van Leeuwenhoek">
        <title>Hyphomonas beringensis sp. nov. and Hyphomonas chukchiensis sp. nov., isolated from surface seawater of the Bering Sea and Chukchi Sea.</title>
        <authorList>
            <person name="Li C."/>
            <person name="Lai Q."/>
            <person name="Li G."/>
            <person name="Dong C."/>
            <person name="Wang J."/>
            <person name="Liao Y."/>
            <person name="Shao Z."/>
        </authorList>
    </citation>
    <scope>NUCLEOTIDE SEQUENCE [LARGE SCALE GENOMIC DNA]</scope>
    <source>
        <strain evidence="2 3">SCH89</strain>
    </source>
</reference>
<dbReference type="EMBL" id="ARYL01000001">
    <property type="protein sequence ID" value="KDA04510.1"/>
    <property type="molecule type" value="Genomic_DNA"/>
</dbReference>
<evidence type="ECO:0000313" key="2">
    <source>
        <dbReference type="EMBL" id="KDA04510.1"/>
    </source>
</evidence>
<name>A0A059GD53_9PROT</name>
<organism evidence="2 3">
    <name type="scientific">Hyphomonas oceanitis SCH89</name>
    <dbReference type="NCBI Taxonomy" id="1280953"/>
    <lineage>
        <taxon>Bacteria</taxon>
        <taxon>Pseudomonadati</taxon>
        <taxon>Pseudomonadota</taxon>
        <taxon>Alphaproteobacteria</taxon>
        <taxon>Hyphomonadales</taxon>
        <taxon>Hyphomonadaceae</taxon>
        <taxon>Hyphomonas</taxon>
    </lineage>
</organism>
<dbReference type="AlphaFoldDB" id="A0A059GD53"/>
<feature type="region of interest" description="Disordered" evidence="1">
    <location>
        <begin position="1"/>
        <end position="47"/>
    </location>
</feature>
<proteinExistence type="predicted"/>
<accession>A0A059GD53</accession>
<gene>
    <name evidence="2" type="ORF">HOC_01465</name>
</gene>
<comment type="caution">
    <text evidence="2">The sequence shown here is derived from an EMBL/GenBank/DDBJ whole genome shotgun (WGS) entry which is preliminary data.</text>
</comment>